<gene>
    <name evidence="2" type="ORF">EB796_008472</name>
</gene>
<protein>
    <recommendedName>
        <fullName evidence="1">Apple domain-containing protein</fullName>
    </recommendedName>
</protein>
<comment type="caution">
    <text evidence="2">The sequence shown here is derived from an EMBL/GenBank/DDBJ whole genome shotgun (WGS) entry which is preliminary data.</text>
</comment>
<keyword evidence="3" id="KW-1185">Reference proteome</keyword>
<name>A0A7J7K6J7_BUGNE</name>
<dbReference type="InterPro" id="IPR003609">
    <property type="entry name" value="Pan_app"/>
</dbReference>
<dbReference type="PROSITE" id="PS50948">
    <property type="entry name" value="PAN"/>
    <property type="match status" value="1"/>
</dbReference>
<dbReference type="EMBL" id="VXIV02001425">
    <property type="protein sequence ID" value="KAF6033218.1"/>
    <property type="molecule type" value="Genomic_DNA"/>
</dbReference>
<feature type="domain" description="Apple" evidence="1">
    <location>
        <begin position="341"/>
        <end position="414"/>
    </location>
</feature>
<reference evidence="2" key="1">
    <citation type="submission" date="2020-06" db="EMBL/GenBank/DDBJ databases">
        <title>Draft genome of Bugula neritina, a colonial animal packing powerful symbionts and potential medicines.</title>
        <authorList>
            <person name="Rayko M."/>
        </authorList>
    </citation>
    <scope>NUCLEOTIDE SEQUENCE [LARGE SCALE GENOMIC DNA]</scope>
    <source>
        <strain evidence="2">Kwan_BN1</strain>
    </source>
</reference>
<evidence type="ECO:0000313" key="2">
    <source>
        <dbReference type="EMBL" id="KAF6033218.1"/>
    </source>
</evidence>
<sequence>MTIELCIGYCILRGSLKDSLSLTGDKNIAFSRSISFNKRDDDIISFIEHPVDSSRILAVTPHQLLSINSHGECEVLAGVQLQGCTYRDNIYTFTSISHILYAEFSIVKREDRVVIADQSEHCLKLFIIDSFGISRYSVIGQCGTAGTMQQYATYTDLTNTRLTSPTYLAITYSSDIIRLIINCNKNSNIYPVIISFYSQSLTIHDYYNPTSSSGYVTGFNSDFYYPTFRSSGSMTTNSNADKTCEVKLLTDSSSHSSTYICNDLKNSIIPVDFGGLQLIIHEGELKQFVVDNNIVNLKNVVINHMPVSSSSKLTMFTVKSDHKSLILYSRPLKVFYYLSMMTHHKYQSLSNSLCDHDSFQAIKVISLDSCAYTCATNINCRAFSFVGNTDCYLHDILTSIFPYQVDSTCYILDD</sequence>
<accession>A0A7J7K6J7</accession>
<organism evidence="2 3">
    <name type="scientific">Bugula neritina</name>
    <name type="common">Brown bryozoan</name>
    <name type="synonym">Sertularia neritina</name>
    <dbReference type="NCBI Taxonomy" id="10212"/>
    <lineage>
        <taxon>Eukaryota</taxon>
        <taxon>Metazoa</taxon>
        <taxon>Spiralia</taxon>
        <taxon>Lophotrochozoa</taxon>
        <taxon>Bryozoa</taxon>
        <taxon>Gymnolaemata</taxon>
        <taxon>Cheilostomatida</taxon>
        <taxon>Flustrina</taxon>
        <taxon>Buguloidea</taxon>
        <taxon>Bugulidae</taxon>
        <taxon>Bugula</taxon>
    </lineage>
</organism>
<proteinExistence type="predicted"/>
<evidence type="ECO:0000313" key="3">
    <source>
        <dbReference type="Proteomes" id="UP000593567"/>
    </source>
</evidence>
<dbReference type="Proteomes" id="UP000593567">
    <property type="component" value="Unassembled WGS sequence"/>
</dbReference>
<dbReference type="AlphaFoldDB" id="A0A7J7K6J7"/>
<evidence type="ECO:0000259" key="1">
    <source>
        <dbReference type="PROSITE" id="PS50948"/>
    </source>
</evidence>